<keyword evidence="2" id="KW-0378">Hydrolase</keyword>
<dbReference type="PROSITE" id="PS51635">
    <property type="entry name" value="PNPLA"/>
    <property type="match status" value="1"/>
</dbReference>
<sequence>MYAIFQGGGARGIAHVGAIAALETDDIEFAGVGGSSAGAIVAALKAVGYSSTDMFNCEDGSNILSRIDLNHGKVTSAIKPATGPRDLFGGVGWFAIMAAKFLWRYRMWVISLWAGLWVALLIASHFSPNRNFLFLFASQTVIAFIGVLWVMYGLAKLDRFVSGLEQILSQKVSVNDGEPVTFEDLKKSDCLPLRIVASNISDGKEEVFSAETSPNISVAEAVAASVCVPFVFRVRTIDEKCYFDGGLVSNLPAWVFDEERMLDSEAMTATIEVSAEPANEVGVKKGFYAIKSAISTAFFGRATLEKRAVPNLHGIRLEPSVRMLDFDMSVDLARAEIELATTECTLRLLTQIVSIPAQMEEICEQISGDALEIINEWRVIEGSQPLSEPPRVAILRPPMGTTNTLKIDYSHGFMGFTDSGISLPIDSSIAGFALTKDKPFFANRGHDDWNASLHRPQDRALKHRIRDELEWILAIPFTHLGVGEKRLILALDGQQSLCEDRATLTELLQELSFEVRNLLQEFVPVEVFQDGN</sequence>
<proteinExistence type="predicted"/>
<dbReference type="GO" id="GO:0016042">
    <property type="term" value="P:lipid catabolic process"/>
    <property type="evidence" value="ECO:0007669"/>
    <property type="project" value="UniProtKB-UniRule"/>
</dbReference>
<name>A0A844ZS09_9SPHN</name>
<feature type="transmembrane region" description="Helical" evidence="3">
    <location>
        <begin position="132"/>
        <end position="152"/>
    </location>
</feature>
<keyword evidence="3" id="KW-0472">Membrane</keyword>
<keyword evidence="1 2" id="KW-0443">Lipid metabolism</keyword>
<gene>
    <name evidence="5" type="ORF">GRI41_07455</name>
</gene>
<feature type="active site" description="Nucleophile" evidence="2">
    <location>
        <position position="36"/>
    </location>
</feature>
<dbReference type="InterPro" id="IPR016035">
    <property type="entry name" value="Acyl_Trfase/lysoPLipase"/>
</dbReference>
<dbReference type="EMBL" id="WTYX01000001">
    <property type="protein sequence ID" value="MXO90653.1"/>
    <property type="molecule type" value="Genomic_DNA"/>
</dbReference>
<dbReference type="InterPro" id="IPR002641">
    <property type="entry name" value="PNPLA_dom"/>
</dbReference>
<organism evidence="5 6">
    <name type="scientific">Pontixanthobacter aquaemixtae</name>
    <dbReference type="NCBI Taxonomy" id="1958940"/>
    <lineage>
        <taxon>Bacteria</taxon>
        <taxon>Pseudomonadati</taxon>
        <taxon>Pseudomonadota</taxon>
        <taxon>Alphaproteobacteria</taxon>
        <taxon>Sphingomonadales</taxon>
        <taxon>Erythrobacteraceae</taxon>
        <taxon>Pontixanthobacter</taxon>
    </lineage>
</organism>
<dbReference type="GO" id="GO:0016787">
    <property type="term" value="F:hydrolase activity"/>
    <property type="evidence" value="ECO:0007669"/>
    <property type="project" value="UniProtKB-UniRule"/>
</dbReference>
<keyword evidence="2" id="KW-0442">Lipid degradation</keyword>
<feature type="short sequence motif" description="GXGXXG" evidence="2">
    <location>
        <begin position="7"/>
        <end position="12"/>
    </location>
</feature>
<feature type="transmembrane region" description="Helical" evidence="3">
    <location>
        <begin position="107"/>
        <end position="126"/>
    </location>
</feature>
<dbReference type="Pfam" id="PF01734">
    <property type="entry name" value="Patatin"/>
    <property type="match status" value="1"/>
</dbReference>
<accession>A0A844ZS09</accession>
<keyword evidence="6" id="KW-1185">Reference proteome</keyword>
<evidence type="ECO:0000259" key="4">
    <source>
        <dbReference type="PROSITE" id="PS51635"/>
    </source>
</evidence>
<dbReference type="Gene3D" id="3.40.1090.10">
    <property type="entry name" value="Cytosolic phospholipase A2 catalytic domain"/>
    <property type="match status" value="2"/>
</dbReference>
<dbReference type="Proteomes" id="UP000442714">
    <property type="component" value="Unassembled WGS sequence"/>
</dbReference>
<dbReference type="RefSeq" id="WP_160604098.1">
    <property type="nucleotide sequence ID" value="NZ_WTYX01000001.1"/>
</dbReference>
<dbReference type="AlphaFoldDB" id="A0A844ZS09"/>
<evidence type="ECO:0000256" key="1">
    <source>
        <dbReference type="ARBA" id="ARBA00023098"/>
    </source>
</evidence>
<dbReference type="PANTHER" id="PTHR46394">
    <property type="entry name" value="ANNEXIN"/>
    <property type="match status" value="1"/>
</dbReference>
<dbReference type="InterPro" id="IPR052580">
    <property type="entry name" value="Lipid_Hydrolase"/>
</dbReference>
<comment type="caution">
    <text evidence="5">The sequence shown here is derived from an EMBL/GenBank/DDBJ whole genome shotgun (WGS) entry which is preliminary data.</text>
</comment>
<feature type="short sequence motif" description="GXSXG" evidence="2">
    <location>
        <begin position="34"/>
        <end position="38"/>
    </location>
</feature>
<evidence type="ECO:0000313" key="6">
    <source>
        <dbReference type="Proteomes" id="UP000442714"/>
    </source>
</evidence>
<protein>
    <recommendedName>
        <fullName evidence="4">PNPLA domain-containing protein</fullName>
    </recommendedName>
</protein>
<feature type="short sequence motif" description="DGA/G" evidence="2">
    <location>
        <begin position="244"/>
        <end position="246"/>
    </location>
</feature>
<feature type="domain" description="PNPLA" evidence="4">
    <location>
        <begin position="3"/>
        <end position="257"/>
    </location>
</feature>
<evidence type="ECO:0000256" key="3">
    <source>
        <dbReference type="SAM" id="Phobius"/>
    </source>
</evidence>
<dbReference type="SUPFAM" id="SSF52151">
    <property type="entry name" value="FabD/lysophospholipase-like"/>
    <property type="match status" value="1"/>
</dbReference>
<evidence type="ECO:0000256" key="2">
    <source>
        <dbReference type="PROSITE-ProRule" id="PRU01161"/>
    </source>
</evidence>
<keyword evidence="3" id="KW-0812">Transmembrane</keyword>
<reference evidence="5 6" key="1">
    <citation type="submission" date="2019-12" db="EMBL/GenBank/DDBJ databases">
        <title>Genomic-based taxomic classification of the family Erythrobacteraceae.</title>
        <authorList>
            <person name="Xu L."/>
        </authorList>
    </citation>
    <scope>NUCLEOTIDE SEQUENCE [LARGE SCALE GENOMIC DNA]</scope>
    <source>
        <strain evidence="5 6">KCTC 52763</strain>
    </source>
</reference>
<feature type="active site" description="Proton acceptor" evidence="2">
    <location>
        <position position="244"/>
    </location>
</feature>
<evidence type="ECO:0000313" key="5">
    <source>
        <dbReference type="EMBL" id="MXO90653.1"/>
    </source>
</evidence>
<dbReference type="PANTHER" id="PTHR46394:SF1">
    <property type="entry name" value="PNPLA DOMAIN-CONTAINING PROTEIN"/>
    <property type="match status" value="1"/>
</dbReference>
<keyword evidence="3" id="KW-1133">Transmembrane helix</keyword>
<dbReference type="OrthoDB" id="9807112at2"/>